<evidence type="ECO:0000313" key="2">
    <source>
        <dbReference type="Proteomes" id="UP001164929"/>
    </source>
</evidence>
<dbReference type="EMBL" id="JAQIZT010000005">
    <property type="protein sequence ID" value="KAJ6998194.1"/>
    <property type="molecule type" value="Genomic_DNA"/>
</dbReference>
<evidence type="ECO:0000313" key="1">
    <source>
        <dbReference type="EMBL" id="KAJ6998194.1"/>
    </source>
</evidence>
<reference evidence="1" key="1">
    <citation type="journal article" date="2023" name="Mol. Ecol. Resour.">
        <title>Chromosome-level genome assembly of a triploid poplar Populus alba 'Berolinensis'.</title>
        <authorList>
            <person name="Chen S."/>
            <person name="Yu Y."/>
            <person name="Wang X."/>
            <person name="Wang S."/>
            <person name="Zhang T."/>
            <person name="Zhou Y."/>
            <person name="He R."/>
            <person name="Meng N."/>
            <person name="Wang Y."/>
            <person name="Liu W."/>
            <person name="Liu Z."/>
            <person name="Liu J."/>
            <person name="Guo Q."/>
            <person name="Huang H."/>
            <person name="Sederoff R.R."/>
            <person name="Wang G."/>
            <person name="Qu G."/>
            <person name="Chen S."/>
        </authorList>
    </citation>
    <scope>NUCLEOTIDE SEQUENCE</scope>
    <source>
        <strain evidence="1">SC-2020</strain>
    </source>
</reference>
<dbReference type="AlphaFoldDB" id="A0AAD6W4V4"/>
<sequence length="80" mass="8770">MESSAHFSESVNQLKFLALWLLLWLAGLNLSCVAGSLLNIGQVRSQVFACLMNKGLVCFCEEGLPSLFLSPAQGRTLSFY</sequence>
<dbReference type="Proteomes" id="UP001164929">
    <property type="component" value="Chromosome 5"/>
</dbReference>
<keyword evidence="2" id="KW-1185">Reference proteome</keyword>
<protein>
    <submittedName>
        <fullName evidence="1">Uncharacterized protein</fullName>
    </submittedName>
</protein>
<gene>
    <name evidence="1" type="ORF">NC653_014407</name>
</gene>
<comment type="caution">
    <text evidence="1">The sequence shown here is derived from an EMBL/GenBank/DDBJ whole genome shotgun (WGS) entry which is preliminary data.</text>
</comment>
<accession>A0AAD6W4V4</accession>
<organism evidence="1 2">
    <name type="scientific">Populus alba x Populus x berolinensis</name>
    <dbReference type="NCBI Taxonomy" id="444605"/>
    <lineage>
        <taxon>Eukaryota</taxon>
        <taxon>Viridiplantae</taxon>
        <taxon>Streptophyta</taxon>
        <taxon>Embryophyta</taxon>
        <taxon>Tracheophyta</taxon>
        <taxon>Spermatophyta</taxon>
        <taxon>Magnoliopsida</taxon>
        <taxon>eudicotyledons</taxon>
        <taxon>Gunneridae</taxon>
        <taxon>Pentapetalae</taxon>
        <taxon>rosids</taxon>
        <taxon>fabids</taxon>
        <taxon>Malpighiales</taxon>
        <taxon>Salicaceae</taxon>
        <taxon>Saliceae</taxon>
        <taxon>Populus</taxon>
    </lineage>
</organism>
<proteinExistence type="predicted"/>
<name>A0AAD6W4V4_9ROSI</name>